<dbReference type="OrthoDB" id="3543113at2759"/>
<dbReference type="Proteomes" id="UP000007148">
    <property type="component" value="Unassembled WGS sequence"/>
</dbReference>
<accession>G4TI84</accession>
<name>G4TI84_SERID</name>
<dbReference type="Gene3D" id="3.80.10.10">
    <property type="entry name" value="Ribonuclease Inhibitor"/>
    <property type="match status" value="1"/>
</dbReference>
<keyword evidence="2" id="KW-1185">Reference proteome</keyword>
<dbReference type="AlphaFoldDB" id="G4TI84"/>
<sequence>MWEHLSPIALELVLDLVRHGRGSSIQDVPSLACVCRKWAETVLGVLWRETTITRFLCTLADDLCACLSRSTCVDDAIQLIQHSDITRFIYYGRKIIRLAYDYQPKRNQTIIPPWAVIALCNSWTFPLPNLERIDFSSADREGWYVLPHLVSPRTSSVVLDLHPESVDALEVDPTSLKEVLSRLSDAAIDVFIVRMKKKESATLAGIFTEFIPKLPTIRKLQIPLAGASVPNALYPLCLNRSLAAVDFQIYGGTFDLDHLLMPPSPFPNLRTLHLASTISFYLPLIQSIQSTLLNCIRLSFVEHVPCPSATFHSLIQATCSATTSLRTFELTIKAPSSHRTLSNLPTAAVFLPLLAHRKLEELRVDLGVPVQMTDGDIDTISYMWPHCRKLKLVSNIGVDGLPAGWKPMCTFRGLAALLFHLRHIRELAIEFDATTLEEMMDDGIGPLDSPTLTPDGESFSGQIRRTSQLRVLEVGHSPGGEPSSVAGFIGVLCPKLLELKWLEESEKWARTQLVLNKIRDVRSRYL</sequence>
<dbReference type="InParanoid" id="G4TI84"/>
<evidence type="ECO:0000313" key="1">
    <source>
        <dbReference type="EMBL" id="CCA71029.1"/>
    </source>
</evidence>
<dbReference type="EMBL" id="CAFZ01000103">
    <property type="protein sequence ID" value="CCA71029.1"/>
    <property type="molecule type" value="Genomic_DNA"/>
</dbReference>
<dbReference type="HOGENOM" id="CLU_517879_0_0_1"/>
<comment type="caution">
    <text evidence="1">The sequence shown here is derived from an EMBL/GenBank/DDBJ whole genome shotgun (WGS) entry which is preliminary data.</text>
</comment>
<dbReference type="OMA" id="SEKWART"/>
<evidence type="ECO:0000313" key="2">
    <source>
        <dbReference type="Proteomes" id="UP000007148"/>
    </source>
</evidence>
<protein>
    <recommendedName>
        <fullName evidence="3">F-box domain-containing protein</fullName>
    </recommendedName>
</protein>
<reference evidence="1 2" key="1">
    <citation type="journal article" date="2011" name="PLoS Pathog.">
        <title>Endophytic Life Strategies Decoded by Genome and Transcriptome Analyses of the Mutualistic Root Symbiont Piriformospora indica.</title>
        <authorList>
            <person name="Zuccaro A."/>
            <person name="Lahrmann U."/>
            <person name="Guldener U."/>
            <person name="Langen G."/>
            <person name="Pfiffi S."/>
            <person name="Biedenkopf D."/>
            <person name="Wong P."/>
            <person name="Samans B."/>
            <person name="Grimm C."/>
            <person name="Basiewicz M."/>
            <person name="Murat C."/>
            <person name="Martin F."/>
            <person name="Kogel K.H."/>
        </authorList>
    </citation>
    <scope>NUCLEOTIDE SEQUENCE [LARGE SCALE GENOMIC DNA]</scope>
    <source>
        <strain evidence="1 2">DSM 11827</strain>
    </source>
</reference>
<evidence type="ECO:0008006" key="3">
    <source>
        <dbReference type="Google" id="ProtNLM"/>
    </source>
</evidence>
<organism evidence="1 2">
    <name type="scientific">Serendipita indica (strain DSM 11827)</name>
    <name type="common">Root endophyte fungus</name>
    <name type="synonym">Piriformospora indica</name>
    <dbReference type="NCBI Taxonomy" id="1109443"/>
    <lineage>
        <taxon>Eukaryota</taxon>
        <taxon>Fungi</taxon>
        <taxon>Dikarya</taxon>
        <taxon>Basidiomycota</taxon>
        <taxon>Agaricomycotina</taxon>
        <taxon>Agaricomycetes</taxon>
        <taxon>Sebacinales</taxon>
        <taxon>Serendipitaceae</taxon>
        <taxon>Serendipita</taxon>
    </lineage>
</organism>
<gene>
    <name evidence="1" type="ORF">PIIN_04963</name>
</gene>
<proteinExistence type="predicted"/>
<dbReference type="InterPro" id="IPR032675">
    <property type="entry name" value="LRR_dom_sf"/>
</dbReference>